<keyword evidence="3" id="KW-1185">Reference proteome</keyword>
<dbReference type="AlphaFoldDB" id="A0A380H138"/>
<dbReference type="InterPro" id="IPR029441">
    <property type="entry name" value="Cass2"/>
</dbReference>
<dbReference type="SMART" id="SM00871">
    <property type="entry name" value="AraC_E_bind"/>
    <property type="match status" value="1"/>
</dbReference>
<evidence type="ECO:0000313" key="3">
    <source>
        <dbReference type="Proteomes" id="UP000255425"/>
    </source>
</evidence>
<protein>
    <submittedName>
        <fullName evidence="2">Transcriptional activator</fullName>
    </submittedName>
</protein>
<accession>A0A380H138</accession>
<organism evidence="2 3">
    <name type="scientific">Staphylococcus saccharolyticus</name>
    <dbReference type="NCBI Taxonomy" id="33028"/>
    <lineage>
        <taxon>Bacteria</taxon>
        <taxon>Bacillati</taxon>
        <taxon>Bacillota</taxon>
        <taxon>Bacilli</taxon>
        <taxon>Bacillales</taxon>
        <taxon>Staphylococcaceae</taxon>
        <taxon>Staphylococcus</taxon>
    </lineage>
</organism>
<dbReference type="Gene3D" id="3.20.80.10">
    <property type="entry name" value="Regulatory factor, effector binding domain"/>
    <property type="match status" value="1"/>
</dbReference>
<gene>
    <name evidence="2" type="ORF">NCTC11807_00619</name>
</gene>
<dbReference type="EMBL" id="UHDZ01000001">
    <property type="protein sequence ID" value="SUM68727.1"/>
    <property type="molecule type" value="Genomic_DNA"/>
</dbReference>
<evidence type="ECO:0000313" key="2">
    <source>
        <dbReference type="EMBL" id="SUM68727.1"/>
    </source>
</evidence>
<name>A0A380H138_9STAP</name>
<feature type="domain" description="AraC effector-binding" evidence="1">
    <location>
        <begin position="1"/>
        <end position="155"/>
    </location>
</feature>
<evidence type="ECO:0000259" key="1">
    <source>
        <dbReference type="SMART" id="SM00871"/>
    </source>
</evidence>
<dbReference type="PANTHER" id="PTHR36444:SF3">
    <property type="entry name" value="TRANSCRIPTIONAL ACTIVATOR, PUTATIVE-RELATED"/>
    <property type="match status" value="1"/>
</dbReference>
<dbReference type="SUPFAM" id="SSF55136">
    <property type="entry name" value="Probable bacterial effector-binding domain"/>
    <property type="match status" value="1"/>
</dbReference>
<dbReference type="InterPro" id="IPR011256">
    <property type="entry name" value="Reg_factor_effector_dom_sf"/>
</dbReference>
<dbReference type="GeneID" id="63934943"/>
<sequence length="155" mass="17740">MDFKKQSIGDIKVIGVYRHFKSRGHAQSNIPDFWEDVHNMKLDQRLLEKSNHIFHGLLGICIPQEDSTMNYAIAVTSDDKPHDGLETFNIDAGNYMVVEALGPVPQSVQQTMKQVHSKLMNNSEIHFKNGPFFEVYSEGNMQSKDYVTEIWLPVD</sequence>
<dbReference type="PANTHER" id="PTHR36444">
    <property type="entry name" value="TRANSCRIPTIONAL REGULATOR PROTEIN YOBU-RELATED"/>
    <property type="match status" value="1"/>
</dbReference>
<reference evidence="2 3" key="1">
    <citation type="submission" date="2018-06" db="EMBL/GenBank/DDBJ databases">
        <authorList>
            <consortium name="Pathogen Informatics"/>
            <person name="Doyle S."/>
        </authorList>
    </citation>
    <scope>NUCLEOTIDE SEQUENCE [LARGE SCALE GENOMIC DNA]</scope>
    <source>
        <strain evidence="2 3">NCTC11807</strain>
    </source>
</reference>
<dbReference type="InterPro" id="IPR010499">
    <property type="entry name" value="AraC_E-bd"/>
</dbReference>
<dbReference type="Proteomes" id="UP000255425">
    <property type="component" value="Unassembled WGS sequence"/>
</dbReference>
<dbReference type="Pfam" id="PF14526">
    <property type="entry name" value="Cass2"/>
    <property type="match status" value="1"/>
</dbReference>
<proteinExistence type="predicted"/>
<dbReference type="InterPro" id="IPR053182">
    <property type="entry name" value="YobU-like_regulator"/>
</dbReference>
<dbReference type="RefSeq" id="WP_115312716.1">
    <property type="nucleotide sequence ID" value="NZ_CP066042.1"/>
</dbReference>